<dbReference type="OrthoDB" id="7688089at2"/>
<proteinExistence type="predicted"/>
<evidence type="ECO:0000313" key="2">
    <source>
        <dbReference type="Proteomes" id="UP000221860"/>
    </source>
</evidence>
<protein>
    <submittedName>
        <fullName evidence="1">Uncharacterized protein</fullName>
    </submittedName>
</protein>
<evidence type="ECO:0000313" key="1">
    <source>
        <dbReference type="EMBL" id="PHP29174.1"/>
    </source>
</evidence>
<gene>
    <name evidence="1" type="ORF">CJ301_01445</name>
</gene>
<sequence>MRWRWLAGPGGAGEVVVVFGGWAAGAAPLAHLCGGRDVLFVWDWRDLDADLPPLSGYRRRHLVAWSFGVAAYAHWQEGRALGFDRRVAICGSPAPVDRRLGIPPAVFARTRDRLSQAVLAAFLDRAGVPPIDAPDIAALRAELDAVAARGAAPSCDWDAAVIAAGDHVFPAANLQRVFAQTPTRMVDAPHAPFGLWRDWDEVLR</sequence>
<accession>A0A2G1MKD8</accession>
<keyword evidence="2" id="KW-1185">Reference proteome</keyword>
<dbReference type="InterPro" id="IPR007398">
    <property type="entry name" value="BioG"/>
</dbReference>
<dbReference type="Pfam" id="PF04301">
    <property type="entry name" value="BioG"/>
    <property type="match status" value="1"/>
</dbReference>
<reference evidence="1 2" key="1">
    <citation type="submission" date="2017-08" db="EMBL/GenBank/DDBJ databases">
        <title>Draft Genome Sequence of Loktanella cinnabarina Strain XM1, Isolated from Coastal Surface Water.</title>
        <authorList>
            <person name="Ma R."/>
            <person name="Wang J."/>
            <person name="Wang Q."/>
            <person name="Ma Z."/>
            <person name="Li J."/>
            <person name="Chen L."/>
        </authorList>
    </citation>
    <scope>NUCLEOTIDE SEQUENCE [LARGE SCALE GENOMIC DNA]</scope>
    <source>
        <strain evidence="1 2">XM1</strain>
    </source>
</reference>
<comment type="caution">
    <text evidence="1">The sequence shown here is derived from an EMBL/GenBank/DDBJ whole genome shotgun (WGS) entry which is preliminary data.</text>
</comment>
<organism evidence="1 2">
    <name type="scientific">Limimaricola cinnabarinus</name>
    <dbReference type="NCBI Taxonomy" id="1125964"/>
    <lineage>
        <taxon>Bacteria</taxon>
        <taxon>Pseudomonadati</taxon>
        <taxon>Pseudomonadota</taxon>
        <taxon>Alphaproteobacteria</taxon>
        <taxon>Rhodobacterales</taxon>
        <taxon>Paracoccaceae</taxon>
        <taxon>Limimaricola</taxon>
    </lineage>
</organism>
<name>A0A2G1MKD8_9RHOB</name>
<dbReference type="Proteomes" id="UP000221860">
    <property type="component" value="Unassembled WGS sequence"/>
</dbReference>
<dbReference type="RefSeq" id="WP_099273482.1">
    <property type="nucleotide sequence ID" value="NZ_KZ304951.1"/>
</dbReference>
<dbReference type="EMBL" id="NQWH01000003">
    <property type="protein sequence ID" value="PHP29174.1"/>
    <property type="molecule type" value="Genomic_DNA"/>
</dbReference>
<dbReference type="AlphaFoldDB" id="A0A2G1MKD8"/>